<dbReference type="InterPro" id="IPR002213">
    <property type="entry name" value="UDP_glucos_trans"/>
</dbReference>
<evidence type="ECO:0000256" key="4">
    <source>
        <dbReference type="SAM" id="MobiDB-lite"/>
    </source>
</evidence>
<gene>
    <name evidence="7" type="ORF">GCM10011608_35060</name>
</gene>
<evidence type="ECO:0000259" key="5">
    <source>
        <dbReference type="Pfam" id="PF06722"/>
    </source>
</evidence>
<reference evidence="7" key="2">
    <citation type="submission" date="2020-09" db="EMBL/GenBank/DDBJ databases">
        <authorList>
            <person name="Sun Q."/>
            <person name="Zhou Y."/>
        </authorList>
    </citation>
    <scope>NUCLEOTIDE SEQUENCE</scope>
    <source>
        <strain evidence="7">CGMCC 4.7312</strain>
    </source>
</reference>
<keyword evidence="8" id="KW-1185">Reference proteome</keyword>
<dbReference type="PANTHER" id="PTHR48050:SF13">
    <property type="entry name" value="STEROL 3-BETA-GLUCOSYLTRANSFERASE UGT80A2"/>
    <property type="match status" value="1"/>
</dbReference>
<dbReference type="SUPFAM" id="SSF53756">
    <property type="entry name" value="UDP-Glycosyltransferase/glycogen phosphorylase"/>
    <property type="match status" value="1"/>
</dbReference>
<evidence type="ECO:0000313" key="7">
    <source>
        <dbReference type="EMBL" id="GGM47302.1"/>
    </source>
</evidence>
<evidence type="ECO:0000256" key="1">
    <source>
        <dbReference type="ARBA" id="ARBA00006962"/>
    </source>
</evidence>
<dbReference type="InterPro" id="IPR050426">
    <property type="entry name" value="Glycosyltransferase_28"/>
</dbReference>
<evidence type="ECO:0000256" key="2">
    <source>
        <dbReference type="ARBA" id="ARBA00022676"/>
    </source>
</evidence>
<dbReference type="FunFam" id="3.40.50.2000:FF:000072">
    <property type="entry name" value="Glycosyl transferase"/>
    <property type="match status" value="1"/>
</dbReference>
<feature type="domain" description="Erythromycin biosynthesis protein CIII-like C-terminal" evidence="5">
    <location>
        <begin position="231"/>
        <end position="371"/>
    </location>
</feature>
<organism evidence="7 8">
    <name type="scientific">Micromonospora sonchi</name>
    <dbReference type="NCBI Taxonomy" id="1763543"/>
    <lineage>
        <taxon>Bacteria</taxon>
        <taxon>Bacillati</taxon>
        <taxon>Actinomycetota</taxon>
        <taxon>Actinomycetes</taxon>
        <taxon>Micromonosporales</taxon>
        <taxon>Micromonosporaceae</taxon>
        <taxon>Micromonospora</taxon>
    </lineage>
</organism>
<sequence length="375" mass="38937">MIGVPGSGLFLPTIPLGWALRTAGHEVVVANNGAAAAAVTRAGLCAVDPCPDVDVFAEFMAASYLINTTAAGQPRPRRGGLGLFGEEMAEGLLAVGRDYRPDLVVSTLEQGAGPLVAAALGVPHVEQSVRLAWAGDDEVAEGHRRRIADYLEPTRQRLGIPEPPARGATIDPRPPSLGGGERPGRWPARYVPYNEARTLPDWLLRPCEKPRVCVTLGTVLSSGSVDGVGALLAALARTGAEIVVTLEPGLLDPQELPGNVRLAGWVPLHALLPSCTAIVHHGGAGTALTALAAGVPHLVLPHNADQPANAEVLVRRGVGVSLDPAAARPDEAEGALVRLLTDGAIRAAAEEVRAEVAAQPPLHTVVDRLEAFAAR</sequence>
<feature type="domain" description="Erythromycin biosynthesis protein CIII-like N-terminal" evidence="6">
    <location>
        <begin position="18"/>
        <end position="217"/>
    </location>
</feature>
<feature type="region of interest" description="Disordered" evidence="4">
    <location>
        <begin position="157"/>
        <end position="184"/>
    </location>
</feature>
<protein>
    <submittedName>
        <fullName evidence="7">Glycosyl transferase</fullName>
    </submittedName>
</protein>
<dbReference type="Gene3D" id="3.40.50.2000">
    <property type="entry name" value="Glycogen Phosphorylase B"/>
    <property type="match status" value="2"/>
</dbReference>
<dbReference type="EMBL" id="BMNB01000015">
    <property type="protein sequence ID" value="GGM47302.1"/>
    <property type="molecule type" value="Genomic_DNA"/>
</dbReference>
<comment type="similarity">
    <text evidence="1">Belongs to the glycosyltransferase 28 family.</text>
</comment>
<keyword evidence="3 7" id="KW-0808">Transferase</keyword>
<dbReference type="GO" id="GO:0008194">
    <property type="term" value="F:UDP-glycosyltransferase activity"/>
    <property type="evidence" value="ECO:0007669"/>
    <property type="project" value="InterPro"/>
</dbReference>
<dbReference type="PANTHER" id="PTHR48050">
    <property type="entry name" value="STEROL 3-BETA-GLUCOSYLTRANSFERASE"/>
    <property type="match status" value="1"/>
</dbReference>
<dbReference type="Pfam" id="PF06722">
    <property type="entry name" value="EryCIII-like_C"/>
    <property type="match status" value="1"/>
</dbReference>
<dbReference type="Proteomes" id="UP000608890">
    <property type="component" value="Unassembled WGS sequence"/>
</dbReference>
<evidence type="ECO:0000259" key="6">
    <source>
        <dbReference type="Pfam" id="PF21036"/>
    </source>
</evidence>
<dbReference type="CDD" id="cd03784">
    <property type="entry name" value="GT1_Gtf-like"/>
    <property type="match status" value="1"/>
</dbReference>
<evidence type="ECO:0000256" key="3">
    <source>
        <dbReference type="ARBA" id="ARBA00022679"/>
    </source>
</evidence>
<evidence type="ECO:0000313" key="8">
    <source>
        <dbReference type="Proteomes" id="UP000608890"/>
    </source>
</evidence>
<proteinExistence type="inferred from homology"/>
<dbReference type="InterPro" id="IPR048284">
    <property type="entry name" value="EryCIII-like_N"/>
</dbReference>
<accession>A0A917WYV4</accession>
<dbReference type="InterPro" id="IPR010610">
    <property type="entry name" value="EryCIII-like_C"/>
</dbReference>
<name>A0A917WYV4_9ACTN</name>
<comment type="caution">
    <text evidence="7">The sequence shown here is derived from an EMBL/GenBank/DDBJ whole genome shotgun (WGS) entry which is preliminary data.</text>
</comment>
<reference evidence="7" key="1">
    <citation type="journal article" date="2014" name="Int. J. Syst. Evol. Microbiol.">
        <title>Complete genome sequence of Corynebacterium casei LMG S-19264T (=DSM 44701T), isolated from a smear-ripened cheese.</title>
        <authorList>
            <consortium name="US DOE Joint Genome Institute (JGI-PGF)"/>
            <person name="Walter F."/>
            <person name="Albersmeier A."/>
            <person name="Kalinowski J."/>
            <person name="Ruckert C."/>
        </authorList>
    </citation>
    <scope>NUCLEOTIDE SEQUENCE</scope>
    <source>
        <strain evidence="7">CGMCC 4.7312</strain>
    </source>
</reference>
<keyword evidence="2" id="KW-0328">Glycosyltransferase</keyword>
<dbReference type="AlphaFoldDB" id="A0A917WYV4"/>
<dbReference type="GO" id="GO:0016758">
    <property type="term" value="F:hexosyltransferase activity"/>
    <property type="evidence" value="ECO:0007669"/>
    <property type="project" value="UniProtKB-ARBA"/>
</dbReference>
<dbReference type="GO" id="GO:0017000">
    <property type="term" value="P:antibiotic biosynthetic process"/>
    <property type="evidence" value="ECO:0007669"/>
    <property type="project" value="UniProtKB-ARBA"/>
</dbReference>
<dbReference type="Pfam" id="PF21036">
    <property type="entry name" value="EryCIII-like_N"/>
    <property type="match status" value="1"/>
</dbReference>